<feature type="non-terminal residue" evidence="5">
    <location>
        <position position="1"/>
    </location>
</feature>
<name>X1EMW3_9ZZZZ</name>
<reference evidence="5" key="1">
    <citation type="journal article" date="2014" name="Front. Microbiol.">
        <title>High frequency of phylogenetically diverse reductive dehalogenase-homologous genes in deep subseafloor sedimentary metagenomes.</title>
        <authorList>
            <person name="Kawai M."/>
            <person name="Futagami T."/>
            <person name="Toyoda A."/>
            <person name="Takaki Y."/>
            <person name="Nishi S."/>
            <person name="Hori S."/>
            <person name="Arai W."/>
            <person name="Tsubouchi T."/>
            <person name="Morono Y."/>
            <person name="Uchiyama I."/>
            <person name="Ito T."/>
            <person name="Fujiyama A."/>
            <person name="Inagaki F."/>
            <person name="Takami H."/>
        </authorList>
    </citation>
    <scope>NUCLEOTIDE SEQUENCE</scope>
    <source>
        <strain evidence="5">Expedition CK06-06</strain>
    </source>
</reference>
<evidence type="ECO:0000256" key="1">
    <source>
        <dbReference type="ARBA" id="ARBA00023235"/>
    </source>
</evidence>
<evidence type="ECO:0000313" key="5">
    <source>
        <dbReference type="EMBL" id="GAH21695.1"/>
    </source>
</evidence>
<dbReference type="GO" id="GO:0008761">
    <property type="term" value="F:UDP-N-acetylglucosamine 2-epimerase activity"/>
    <property type="evidence" value="ECO:0007669"/>
    <property type="project" value="UniProtKB-EC"/>
</dbReference>
<dbReference type="Pfam" id="PF02350">
    <property type="entry name" value="Epimerase_2"/>
    <property type="match status" value="1"/>
</dbReference>
<comment type="caution">
    <text evidence="5">The sequence shown here is derived from an EMBL/GenBank/DDBJ whole genome shotgun (WGS) entry which is preliminary data.</text>
</comment>
<protein>
    <recommendedName>
        <fullName evidence="3">UDP-N-acetylglucosamine 2-epimerase (non-hydrolyzing)</fullName>
        <ecNumber evidence="3">5.1.3.14</ecNumber>
    </recommendedName>
</protein>
<dbReference type="PANTHER" id="PTHR43174">
    <property type="entry name" value="UDP-N-ACETYLGLUCOSAMINE 2-EPIMERASE"/>
    <property type="match status" value="1"/>
</dbReference>
<dbReference type="Gene3D" id="3.40.50.2000">
    <property type="entry name" value="Glycogen Phosphorylase B"/>
    <property type="match status" value="1"/>
</dbReference>
<evidence type="ECO:0000259" key="4">
    <source>
        <dbReference type="Pfam" id="PF02350"/>
    </source>
</evidence>
<accession>X1EMW3</accession>
<evidence type="ECO:0000256" key="2">
    <source>
        <dbReference type="ARBA" id="ARBA00038209"/>
    </source>
</evidence>
<dbReference type="EMBL" id="BARU01003225">
    <property type="protein sequence ID" value="GAH21695.1"/>
    <property type="molecule type" value="Genomic_DNA"/>
</dbReference>
<comment type="similarity">
    <text evidence="2">Belongs to the UDP-N-acetylglucosamine 2-epimerase family.</text>
</comment>
<dbReference type="InterPro" id="IPR003331">
    <property type="entry name" value="UDP_GlcNAc_Epimerase_2_dom"/>
</dbReference>
<feature type="domain" description="UDP-N-acetylglucosamine 2-epimerase" evidence="4">
    <location>
        <begin position="2"/>
        <end position="101"/>
    </location>
</feature>
<organism evidence="5">
    <name type="scientific">marine sediment metagenome</name>
    <dbReference type="NCBI Taxonomy" id="412755"/>
    <lineage>
        <taxon>unclassified sequences</taxon>
        <taxon>metagenomes</taxon>
        <taxon>ecological metagenomes</taxon>
    </lineage>
</organism>
<proteinExistence type="inferred from homology"/>
<gene>
    <name evidence="5" type="ORF">S03H2_07110</name>
</gene>
<dbReference type="AlphaFoldDB" id="X1EMW3"/>
<dbReference type="InterPro" id="IPR029767">
    <property type="entry name" value="WecB-like"/>
</dbReference>
<sequence>DTLDYDDMINLMSKSYIILTDSGGIQEEAPSLGKPVLVLRDETERPEAVEAGVVKLIGTDEKRICSEVDLLLNSREKYREMLKNINPYGDGKASERIVKKILYDFNLIDKAPDEFKAK</sequence>
<dbReference type="PANTHER" id="PTHR43174:SF2">
    <property type="entry name" value="UDP-N-ACETYLGLUCOSAMINE 2-EPIMERASE"/>
    <property type="match status" value="1"/>
</dbReference>
<evidence type="ECO:0000256" key="3">
    <source>
        <dbReference type="ARBA" id="ARBA00038858"/>
    </source>
</evidence>
<dbReference type="SUPFAM" id="SSF53756">
    <property type="entry name" value="UDP-Glycosyltransferase/glycogen phosphorylase"/>
    <property type="match status" value="1"/>
</dbReference>
<dbReference type="EC" id="5.1.3.14" evidence="3"/>
<keyword evidence="1" id="KW-0413">Isomerase</keyword>